<comment type="similarity">
    <text evidence="2">Belongs to the amino acid-polyamine-organocation (APC) superfamily. Spore germination protein (SGP) (TC 2.A.3.9) family.</text>
</comment>
<dbReference type="InterPro" id="IPR004761">
    <property type="entry name" value="Spore_GerAB"/>
</dbReference>
<evidence type="ECO:0000256" key="3">
    <source>
        <dbReference type="ARBA" id="ARBA00022448"/>
    </source>
</evidence>
<accession>A0AAE3ISH3</accession>
<gene>
    <name evidence="9" type="ORF">OEV98_03310</name>
</gene>
<comment type="subcellular location">
    <subcellularLocation>
        <location evidence="1">Membrane</location>
        <topology evidence="1">Multi-pass membrane protein</topology>
    </subcellularLocation>
</comment>
<comment type="caution">
    <text evidence="9">The sequence shown here is derived from an EMBL/GenBank/DDBJ whole genome shotgun (WGS) entry which is preliminary data.</text>
</comment>
<dbReference type="GO" id="GO:0016020">
    <property type="term" value="C:membrane"/>
    <property type="evidence" value="ECO:0007669"/>
    <property type="project" value="UniProtKB-SubCell"/>
</dbReference>
<evidence type="ECO:0000256" key="7">
    <source>
        <dbReference type="ARBA" id="ARBA00023136"/>
    </source>
</evidence>
<keyword evidence="7 8" id="KW-0472">Membrane</keyword>
<protein>
    <submittedName>
        <fullName evidence="9">GerAB/ArcD/ProY family transporter</fullName>
    </submittedName>
</protein>
<evidence type="ECO:0000256" key="8">
    <source>
        <dbReference type="SAM" id="Phobius"/>
    </source>
</evidence>
<feature type="transmembrane region" description="Helical" evidence="8">
    <location>
        <begin position="64"/>
        <end position="82"/>
    </location>
</feature>
<keyword evidence="10" id="KW-1185">Reference proteome</keyword>
<evidence type="ECO:0000313" key="10">
    <source>
        <dbReference type="Proteomes" id="UP001209318"/>
    </source>
</evidence>
<evidence type="ECO:0000256" key="1">
    <source>
        <dbReference type="ARBA" id="ARBA00004141"/>
    </source>
</evidence>
<feature type="transmembrane region" description="Helical" evidence="8">
    <location>
        <begin position="117"/>
        <end position="142"/>
    </location>
</feature>
<keyword evidence="6 8" id="KW-1133">Transmembrane helix</keyword>
<dbReference type="AlphaFoldDB" id="A0AAE3ISH3"/>
<evidence type="ECO:0000256" key="4">
    <source>
        <dbReference type="ARBA" id="ARBA00022544"/>
    </source>
</evidence>
<dbReference type="GO" id="GO:0009847">
    <property type="term" value="P:spore germination"/>
    <property type="evidence" value="ECO:0007669"/>
    <property type="project" value="InterPro"/>
</dbReference>
<name>A0AAE3ISH3_9BACI</name>
<dbReference type="RefSeq" id="WP_263071775.1">
    <property type="nucleotide sequence ID" value="NZ_JAOUSF010000001.1"/>
</dbReference>
<evidence type="ECO:0000256" key="2">
    <source>
        <dbReference type="ARBA" id="ARBA00007998"/>
    </source>
</evidence>
<dbReference type="EMBL" id="JAOUSF010000001">
    <property type="protein sequence ID" value="MCU9612591.1"/>
    <property type="molecule type" value="Genomic_DNA"/>
</dbReference>
<evidence type="ECO:0000256" key="5">
    <source>
        <dbReference type="ARBA" id="ARBA00022692"/>
    </source>
</evidence>
<sequence>MLNILIIMGSLAEFDIRELLPTFQSGLFSTIWASRFHNTDWALAVMMASIILPLVKDKSSWKKLGLTGIAFAGLFVVIWPILEVGVLSAEVTAKYNLSCMQLARSAHIGLFFHRYEMIMVAFFALSNLTQIMMSLLCASVSLQKLIGLKDYRPTIIPVGLILGGFSYWIVFDHRRAIEFVETPWVIYAMATAIGLPLIILLLGTILKKKLRKKTTTDTSAKSSS</sequence>
<reference evidence="9" key="1">
    <citation type="submission" date="2022-10" db="EMBL/GenBank/DDBJ databases">
        <title>Description of Fervidibacillus gen. nov. in the family Fervidibacillaceae fam. nov. with two species, Fervidibacillus albus sp. nov., and Fervidibacillus halotolerans sp. nov., isolated from tidal flat sediments.</title>
        <authorList>
            <person name="Kwon K.K."/>
            <person name="Yang S.-H."/>
        </authorList>
    </citation>
    <scope>NUCLEOTIDE SEQUENCE</scope>
    <source>
        <strain evidence="9">JCM 19140</strain>
    </source>
</reference>
<dbReference type="PANTHER" id="PTHR34975:SF2">
    <property type="entry name" value="SPORE GERMINATION PROTEIN A2"/>
    <property type="match status" value="1"/>
</dbReference>
<dbReference type="Pfam" id="PF03845">
    <property type="entry name" value="Spore_permease"/>
    <property type="match status" value="1"/>
</dbReference>
<dbReference type="PANTHER" id="PTHR34975">
    <property type="entry name" value="SPORE GERMINATION PROTEIN A2"/>
    <property type="match status" value="1"/>
</dbReference>
<proteinExistence type="inferred from homology"/>
<keyword evidence="4" id="KW-0309">Germination</keyword>
<dbReference type="Proteomes" id="UP001209318">
    <property type="component" value="Unassembled WGS sequence"/>
</dbReference>
<keyword evidence="3" id="KW-0813">Transport</keyword>
<keyword evidence="5 8" id="KW-0812">Transmembrane</keyword>
<evidence type="ECO:0000313" key="9">
    <source>
        <dbReference type="EMBL" id="MCU9612591.1"/>
    </source>
</evidence>
<feature type="transmembrane region" description="Helical" evidence="8">
    <location>
        <begin position="183"/>
        <end position="206"/>
    </location>
</feature>
<evidence type="ECO:0000256" key="6">
    <source>
        <dbReference type="ARBA" id="ARBA00022989"/>
    </source>
</evidence>
<organism evidence="9 10">
    <name type="scientific">Perspicuibacillus lycopersici</name>
    <dbReference type="NCBI Taxonomy" id="1325689"/>
    <lineage>
        <taxon>Bacteria</taxon>
        <taxon>Bacillati</taxon>
        <taxon>Bacillota</taxon>
        <taxon>Bacilli</taxon>
        <taxon>Bacillales</taxon>
        <taxon>Bacillaceae</taxon>
        <taxon>Perspicuibacillus</taxon>
    </lineage>
</organism>
<feature type="transmembrane region" description="Helical" evidence="8">
    <location>
        <begin position="154"/>
        <end position="171"/>
    </location>
</feature>